<dbReference type="GO" id="GO:0008270">
    <property type="term" value="F:zinc ion binding"/>
    <property type="evidence" value="ECO:0007669"/>
    <property type="project" value="UniProtKB-KW"/>
</dbReference>
<proteinExistence type="inferred from homology"/>
<dbReference type="SMART" id="SM00493">
    <property type="entry name" value="TOPRIM"/>
    <property type="match status" value="1"/>
</dbReference>
<evidence type="ECO:0000313" key="10">
    <source>
        <dbReference type="Proteomes" id="UP000712007"/>
    </source>
</evidence>
<dbReference type="Proteomes" id="UP000712007">
    <property type="component" value="Unassembled WGS sequence"/>
</dbReference>
<keyword evidence="5 7" id="KW-0233">DNA recombination</keyword>
<dbReference type="Pfam" id="PF02132">
    <property type="entry name" value="RecR_ZnF"/>
    <property type="match status" value="1"/>
</dbReference>
<dbReference type="GO" id="GO:0006310">
    <property type="term" value="P:DNA recombination"/>
    <property type="evidence" value="ECO:0007669"/>
    <property type="project" value="UniProtKB-UniRule"/>
</dbReference>
<evidence type="ECO:0000256" key="5">
    <source>
        <dbReference type="ARBA" id="ARBA00023172"/>
    </source>
</evidence>
<evidence type="ECO:0000313" key="9">
    <source>
        <dbReference type="EMBL" id="MBO8439355.1"/>
    </source>
</evidence>
<dbReference type="NCBIfam" id="TIGR00615">
    <property type="entry name" value="recR"/>
    <property type="match status" value="1"/>
</dbReference>
<dbReference type="PROSITE" id="PS50880">
    <property type="entry name" value="TOPRIM"/>
    <property type="match status" value="1"/>
</dbReference>
<comment type="function">
    <text evidence="7">May play a role in DNA repair. It seems to be involved in an RecBC-independent recombinational process of DNA repair. It may act with RecF and RecO.</text>
</comment>
<sequence>MQQYPSQLLEEAVNAFAKLPGIGRKSALRMALHVLRQPVEEADAFVEAVHRLRHDVGYCEVCHNVSDAGVCGICADASRDSRTVCVVESVKEVMLIENTGQYRGLYHVLGGIISPINGIGPGDLEIASLVERVADGGVDEVVLALNPTMEGDTTSFYIYRKLADFDVKITTIARGIAIGDDMEYADEVTLGRSIVNRVSYQTI</sequence>
<dbReference type="Pfam" id="PF21176">
    <property type="entry name" value="RecR_HhH"/>
    <property type="match status" value="1"/>
</dbReference>
<evidence type="ECO:0000259" key="8">
    <source>
        <dbReference type="PROSITE" id="PS50880"/>
    </source>
</evidence>
<dbReference type="Gene3D" id="3.40.1360.10">
    <property type="match status" value="1"/>
</dbReference>
<keyword evidence="2 7" id="KW-0227">DNA damage</keyword>
<feature type="domain" description="Toprim" evidence="8">
    <location>
        <begin position="82"/>
        <end position="177"/>
    </location>
</feature>
<keyword evidence="4 7" id="KW-0862">Zinc</keyword>
<dbReference type="GO" id="GO:0006281">
    <property type="term" value="P:DNA repair"/>
    <property type="evidence" value="ECO:0007669"/>
    <property type="project" value="UniProtKB-UniRule"/>
</dbReference>
<dbReference type="PANTHER" id="PTHR30446:SF0">
    <property type="entry name" value="RECOMBINATION PROTEIN RECR"/>
    <property type="match status" value="1"/>
</dbReference>
<dbReference type="InterPro" id="IPR023627">
    <property type="entry name" value="Rcmb_RecR"/>
</dbReference>
<keyword evidence="1 7" id="KW-0479">Metal-binding</keyword>
<gene>
    <name evidence="7 9" type="primary">recR</name>
    <name evidence="9" type="ORF">IAC51_01755</name>
</gene>
<organism evidence="9 10">
    <name type="scientific">Candidatus Aphodosoma intestinipullorum</name>
    <dbReference type="NCBI Taxonomy" id="2840674"/>
    <lineage>
        <taxon>Bacteria</taxon>
        <taxon>Pseudomonadati</taxon>
        <taxon>Bacteroidota</taxon>
        <taxon>Bacteroidia</taxon>
        <taxon>Bacteroidales</taxon>
        <taxon>Candidatus Aphodosoma</taxon>
    </lineage>
</organism>
<dbReference type="PROSITE" id="PS01300">
    <property type="entry name" value="RECR"/>
    <property type="match status" value="1"/>
</dbReference>
<dbReference type="InterPro" id="IPR034137">
    <property type="entry name" value="TOPRIM_RecR"/>
</dbReference>
<dbReference type="Gene3D" id="6.10.250.240">
    <property type="match status" value="1"/>
</dbReference>
<dbReference type="InterPro" id="IPR000093">
    <property type="entry name" value="DNA_Rcmb_RecR"/>
</dbReference>
<dbReference type="Gene3D" id="3.30.60.80">
    <property type="match status" value="1"/>
</dbReference>
<accession>A0A940DI69</accession>
<reference evidence="9" key="1">
    <citation type="submission" date="2020-10" db="EMBL/GenBank/DDBJ databases">
        <authorList>
            <person name="Gilroy R."/>
        </authorList>
    </citation>
    <scope>NUCLEOTIDE SEQUENCE</scope>
    <source>
        <strain evidence="9">3924</strain>
    </source>
</reference>
<comment type="caution">
    <text evidence="9">The sequence shown here is derived from an EMBL/GenBank/DDBJ whole genome shotgun (WGS) entry which is preliminary data.</text>
</comment>
<dbReference type="PANTHER" id="PTHR30446">
    <property type="entry name" value="RECOMBINATION PROTEIN RECR"/>
    <property type="match status" value="1"/>
</dbReference>
<comment type="similarity">
    <text evidence="7">Belongs to the RecR family.</text>
</comment>
<evidence type="ECO:0000256" key="6">
    <source>
        <dbReference type="ARBA" id="ARBA00023204"/>
    </source>
</evidence>
<evidence type="ECO:0000256" key="4">
    <source>
        <dbReference type="ARBA" id="ARBA00022833"/>
    </source>
</evidence>
<evidence type="ECO:0000256" key="2">
    <source>
        <dbReference type="ARBA" id="ARBA00022763"/>
    </source>
</evidence>
<dbReference type="CDD" id="cd01025">
    <property type="entry name" value="TOPRIM_recR"/>
    <property type="match status" value="1"/>
</dbReference>
<evidence type="ECO:0000256" key="7">
    <source>
        <dbReference type="HAMAP-Rule" id="MF_00017"/>
    </source>
</evidence>
<dbReference type="HAMAP" id="MF_00017">
    <property type="entry name" value="RecR"/>
    <property type="match status" value="1"/>
</dbReference>
<dbReference type="Pfam" id="PF21175">
    <property type="entry name" value="RecR_C"/>
    <property type="match status" value="1"/>
</dbReference>
<dbReference type="InterPro" id="IPR015967">
    <property type="entry name" value="Rcmb_RecR_Znf"/>
</dbReference>
<reference evidence="9" key="2">
    <citation type="journal article" date="2021" name="PeerJ">
        <title>Extensive microbial diversity within the chicken gut microbiome revealed by metagenomics and culture.</title>
        <authorList>
            <person name="Gilroy R."/>
            <person name="Ravi A."/>
            <person name="Getino M."/>
            <person name="Pursley I."/>
            <person name="Horton D.L."/>
            <person name="Alikhan N.F."/>
            <person name="Baker D."/>
            <person name="Gharbi K."/>
            <person name="Hall N."/>
            <person name="Watson M."/>
            <person name="Adriaenssens E.M."/>
            <person name="Foster-Nyarko E."/>
            <person name="Jarju S."/>
            <person name="Secka A."/>
            <person name="Antonio M."/>
            <person name="Oren A."/>
            <person name="Chaudhuri R.R."/>
            <person name="La Ragione R."/>
            <person name="Hildebrand F."/>
            <person name="Pallen M.J."/>
        </authorList>
    </citation>
    <scope>NUCLEOTIDE SEQUENCE</scope>
    <source>
        <strain evidence="9">3924</strain>
    </source>
</reference>
<dbReference type="InterPro" id="IPR006171">
    <property type="entry name" value="TOPRIM_dom"/>
</dbReference>
<protein>
    <recommendedName>
        <fullName evidence="7">Recombination protein RecR</fullName>
    </recommendedName>
</protein>
<keyword evidence="6 7" id="KW-0234">DNA repair</keyword>
<dbReference type="GO" id="GO:0003677">
    <property type="term" value="F:DNA binding"/>
    <property type="evidence" value="ECO:0007669"/>
    <property type="project" value="UniProtKB-UniRule"/>
</dbReference>
<evidence type="ECO:0000256" key="3">
    <source>
        <dbReference type="ARBA" id="ARBA00022771"/>
    </source>
</evidence>
<evidence type="ECO:0000256" key="1">
    <source>
        <dbReference type="ARBA" id="ARBA00022723"/>
    </source>
</evidence>
<dbReference type="AlphaFoldDB" id="A0A940DI69"/>
<dbReference type="EMBL" id="JADIMV010000032">
    <property type="protein sequence ID" value="MBO8439355.1"/>
    <property type="molecule type" value="Genomic_DNA"/>
</dbReference>
<dbReference type="Gene3D" id="1.10.8.420">
    <property type="entry name" value="RecR Domain 1"/>
    <property type="match status" value="1"/>
</dbReference>
<dbReference type="Pfam" id="PF13662">
    <property type="entry name" value="Toprim_4"/>
    <property type="match status" value="1"/>
</dbReference>
<feature type="zinc finger region" description="C4-type" evidence="7">
    <location>
        <begin position="59"/>
        <end position="74"/>
    </location>
</feature>
<keyword evidence="3 7" id="KW-0863">Zinc-finger</keyword>
<name>A0A940DI69_9BACT</name>
<dbReference type="SUPFAM" id="SSF111304">
    <property type="entry name" value="Recombination protein RecR"/>
    <property type="match status" value="1"/>
</dbReference>